<dbReference type="PANTHER" id="PTHR11161:SF22">
    <property type="entry name" value="ACYLTRANSFERASE 3 DOMAIN-CONTAINING PROTEIN-RELATED"/>
    <property type="match status" value="1"/>
</dbReference>
<feature type="transmembrane region" description="Helical" evidence="2">
    <location>
        <begin position="529"/>
        <end position="545"/>
    </location>
</feature>
<keyword evidence="2" id="KW-1133">Transmembrane helix</keyword>
<feature type="region of interest" description="Disordered" evidence="1">
    <location>
        <begin position="606"/>
        <end position="630"/>
    </location>
</feature>
<dbReference type="Proteomes" id="UP000030765">
    <property type="component" value="Unassembled WGS sequence"/>
</dbReference>
<dbReference type="EnsemblMetazoa" id="ASIC016895-RA">
    <property type="protein sequence ID" value="ASIC016895-PA"/>
    <property type="gene ID" value="ASIC016895"/>
</dbReference>
<keyword evidence="6" id="KW-1185">Reference proteome</keyword>
<reference evidence="5" key="2">
    <citation type="submission" date="2020-05" db="UniProtKB">
        <authorList>
            <consortium name="EnsemblMetazoa"/>
        </authorList>
    </citation>
    <scope>IDENTIFICATION</scope>
</reference>
<feature type="transmembrane region" description="Helical" evidence="2">
    <location>
        <begin position="189"/>
        <end position="209"/>
    </location>
</feature>
<dbReference type="InterPro" id="IPR002656">
    <property type="entry name" value="Acyl_transf_3_dom"/>
</dbReference>
<dbReference type="GO" id="GO:0016747">
    <property type="term" value="F:acyltransferase activity, transferring groups other than amino-acyl groups"/>
    <property type="evidence" value="ECO:0007669"/>
    <property type="project" value="InterPro"/>
</dbReference>
<evidence type="ECO:0000313" key="6">
    <source>
        <dbReference type="Proteomes" id="UP000030765"/>
    </source>
</evidence>
<feature type="transmembrane region" description="Helical" evidence="2">
    <location>
        <begin position="117"/>
        <end position="135"/>
    </location>
</feature>
<feature type="transmembrane region" description="Helical" evidence="2">
    <location>
        <begin position="414"/>
        <end position="435"/>
    </location>
</feature>
<dbReference type="InterPro" id="IPR052728">
    <property type="entry name" value="O2_lipid_transport_reg"/>
</dbReference>
<keyword evidence="2" id="KW-0472">Membrane</keyword>
<evidence type="ECO:0000259" key="3">
    <source>
        <dbReference type="Pfam" id="PF01757"/>
    </source>
</evidence>
<evidence type="ECO:0000313" key="4">
    <source>
        <dbReference type="EMBL" id="KFB48581.1"/>
    </source>
</evidence>
<accession>A0A084WED7</accession>
<feature type="domain" description="Acyltransferase 3" evidence="3">
    <location>
        <begin position="186"/>
        <end position="577"/>
    </location>
</feature>
<dbReference type="OMA" id="QCMEEAP"/>
<dbReference type="Pfam" id="PF01757">
    <property type="entry name" value="Acyl_transf_3"/>
    <property type="match status" value="1"/>
</dbReference>
<dbReference type="EMBL" id="ATLV01023204">
    <property type="status" value="NOT_ANNOTATED_CDS"/>
    <property type="molecule type" value="Genomic_DNA"/>
</dbReference>
<evidence type="ECO:0000256" key="1">
    <source>
        <dbReference type="SAM" id="MobiDB-lite"/>
    </source>
</evidence>
<organism evidence="4">
    <name type="scientific">Anopheles sinensis</name>
    <name type="common">Mosquito</name>
    <dbReference type="NCBI Taxonomy" id="74873"/>
    <lineage>
        <taxon>Eukaryota</taxon>
        <taxon>Metazoa</taxon>
        <taxon>Ecdysozoa</taxon>
        <taxon>Arthropoda</taxon>
        <taxon>Hexapoda</taxon>
        <taxon>Insecta</taxon>
        <taxon>Pterygota</taxon>
        <taxon>Neoptera</taxon>
        <taxon>Endopterygota</taxon>
        <taxon>Diptera</taxon>
        <taxon>Nematocera</taxon>
        <taxon>Culicoidea</taxon>
        <taxon>Culicidae</taxon>
        <taxon>Anophelinae</taxon>
        <taxon>Anopheles</taxon>
    </lineage>
</organism>
<sequence>MEITTVSQYHRMPKLWKLDDYDDCLQSPGPEEPPGVYCANTVVIRPDNRSELWRLIEYKFDETIFENSAADRAMYEDMVEICINKELNDTYGLMAYTEVQSCDKSSMEMDIDTLDQSFLIIFCLLISLVIFSTWYDSSINYKRIPDHYKQPLDSKRKMVCVAFSLQRNWYRLTSRSSSEMNKKLRFFQALRFLTMTLVVFGHAVLLLTVSPTTHPEKMEKLMHDIGSMILTNGVQITQTFLAMSGTLLAIQFLNFSEQRKGRVGYLYVVIAIVIRYIRLTPVYAFVMLFHATWLAKLQVGPLWRWGAETERVFCRRNWWTNLLYINNYVHADKPCLQQGWYLGAEFQIFIVAVFVLITIVKFPRLKSAILALVLAVSYALPALFIYFNKLDGTFVITLEAQRYILWFDRSYLQAYIPTHVNFGNYMMGVLTGLIYTELQKRSIDLVHNRPFRIVWYLNFLVIPLTMLPSYMFYVNDFEKPSIWMAVYFAVLKNLFGIGACIFFLGSIFRINKVLQRMLNYPFFEPLGRLAYGAYLSHTLVMRYMFVSARGPVYYSDLLTISLVAGSVVLSCLVALLLCFLVEFPTSALQSLLFDGFKARKTTNQVDPEDVNVADQPPASAPEAEAKKTDL</sequence>
<feature type="transmembrane region" description="Helical" evidence="2">
    <location>
        <begin position="485"/>
        <end position="508"/>
    </location>
</feature>
<dbReference type="PANTHER" id="PTHR11161">
    <property type="entry name" value="O-ACYLTRANSFERASE"/>
    <property type="match status" value="1"/>
</dbReference>
<name>A0A084WED7_ANOSI</name>
<feature type="transmembrane region" description="Helical" evidence="2">
    <location>
        <begin position="455"/>
        <end position="473"/>
    </location>
</feature>
<dbReference type="OrthoDB" id="7760377at2759"/>
<reference evidence="4 6" key="1">
    <citation type="journal article" date="2014" name="BMC Genomics">
        <title>Genome sequence of Anopheles sinensis provides insight into genetics basis of mosquito competence for malaria parasites.</title>
        <authorList>
            <person name="Zhou D."/>
            <person name="Zhang D."/>
            <person name="Ding G."/>
            <person name="Shi L."/>
            <person name="Hou Q."/>
            <person name="Ye Y."/>
            <person name="Xu Y."/>
            <person name="Zhou H."/>
            <person name="Xiong C."/>
            <person name="Li S."/>
            <person name="Yu J."/>
            <person name="Hong S."/>
            <person name="Yu X."/>
            <person name="Zou P."/>
            <person name="Chen C."/>
            <person name="Chang X."/>
            <person name="Wang W."/>
            <person name="Lv Y."/>
            <person name="Sun Y."/>
            <person name="Ma L."/>
            <person name="Shen B."/>
            <person name="Zhu C."/>
        </authorList>
    </citation>
    <scope>NUCLEOTIDE SEQUENCE [LARGE SCALE GENOMIC DNA]</scope>
</reference>
<dbReference type="AlphaFoldDB" id="A0A084WED7"/>
<evidence type="ECO:0000256" key="2">
    <source>
        <dbReference type="SAM" id="Phobius"/>
    </source>
</evidence>
<protein>
    <submittedName>
        <fullName evidence="4">AGAP007074-PA-like protein</fullName>
    </submittedName>
</protein>
<feature type="transmembrane region" description="Helical" evidence="2">
    <location>
        <begin position="229"/>
        <end position="253"/>
    </location>
</feature>
<gene>
    <name evidence="4" type="ORF">ZHAS_00016895</name>
</gene>
<feature type="transmembrane region" description="Helical" evidence="2">
    <location>
        <begin position="340"/>
        <end position="360"/>
    </location>
</feature>
<dbReference type="VEuPathDB" id="VectorBase:ASIS009111"/>
<feature type="transmembrane region" description="Helical" evidence="2">
    <location>
        <begin position="265"/>
        <end position="293"/>
    </location>
</feature>
<proteinExistence type="predicted"/>
<feature type="transmembrane region" description="Helical" evidence="2">
    <location>
        <begin position="367"/>
        <end position="387"/>
    </location>
</feature>
<dbReference type="VEuPathDB" id="VectorBase:ASIC016895"/>
<evidence type="ECO:0000313" key="5">
    <source>
        <dbReference type="EnsemblMetazoa" id="ASIC016895-PA"/>
    </source>
</evidence>
<feature type="transmembrane region" description="Helical" evidence="2">
    <location>
        <begin position="557"/>
        <end position="581"/>
    </location>
</feature>
<keyword evidence="2" id="KW-0812">Transmembrane</keyword>
<dbReference type="EMBL" id="KE525341">
    <property type="protein sequence ID" value="KFB48581.1"/>
    <property type="molecule type" value="Genomic_DNA"/>
</dbReference>